<dbReference type="SUPFAM" id="SSF56784">
    <property type="entry name" value="HAD-like"/>
    <property type="match status" value="1"/>
</dbReference>
<dbReference type="EMBL" id="CP119316">
    <property type="protein sequence ID" value="WEK48121.1"/>
    <property type="molecule type" value="Genomic_DNA"/>
</dbReference>
<dbReference type="InterPro" id="IPR050155">
    <property type="entry name" value="HAD-like_hydrolase_sf"/>
</dbReference>
<dbReference type="SFLD" id="SFLDS00003">
    <property type="entry name" value="Haloacid_Dehalogenase"/>
    <property type="match status" value="1"/>
</dbReference>
<dbReference type="GO" id="GO:0005829">
    <property type="term" value="C:cytosol"/>
    <property type="evidence" value="ECO:0007669"/>
    <property type="project" value="TreeGrafter"/>
</dbReference>
<dbReference type="InterPro" id="IPR041492">
    <property type="entry name" value="HAD_2"/>
</dbReference>
<name>A0AAJ5X982_9SPHN</name>
<gene>
    <name evidence="1" type="ORF">P0Y56_07445</name>
</gene>
<proteinExistence type="predicted"/>
<dbReference type="KEGG" id="acob:P0Y56_07445"/>
<dbReference type="Pfam" id="PF13419">
    <property type="entry name" value="HAD_2"/>
    <property type="match status" value="1"/>
</dbReference>
<sequence length="216" mass="23077">MTRLAVFDCDGTLIDGQAAVCEAMRSGFETVGLPVPPDHEIRRIVGLSLPVAIRGLVPDASSELVTQAVEAYRAAFFAMRQEGRVHEPLYNGIRELLEALRGNGWDLAVATGKSQRGAERALTTHGIADLFNSVQTADNHPSKPDPAMLQSAMDAIGAAPEHTVMIGDTAYDMAMARSAGVRAIGVGWGYHAPEELYAGGADEVADDPDHLEELLR</sequence>
<dbReference type="PANTHER" id="PTHR43434:SF24">
    <property type="entry name" value="HYDROLASE-RELATED"/>
    <property type="match status" value="1"/>
</dbReference>
<dbReference type="InterPro" id="IPR006439">
    <property type="entry name" value="HAD-SF_hydro_IA"/>
</dbReference>
<dbReference type="InterPro" id="IPR023198">
    <property type="entry name" value="PGP-like_dom2"/>
</dbReference>
<dbReference type="Gene3D" id="3.40.50.1000">
    <property type="entry name" value="HAD superfamily/HAD-like"/>
    <property type="match status" value="1"/>
</dbReference>
<reference evidence="1" key="1">
    <citation type="submission" date="2023-03" db="EMBL/GenBank/DDBJ databases">
        <title>Andean soil-derived lignocellulolytic bacterial consortium as a source of novel taxa and putative plastic-active enzymes.</title>
        <authorList>
            <person name="Diaz-Garcia L."/>
            <person name="Chuvochina M."/>
            <person name="Feuerriegel G."/>
            <person name="Bunk B."/>
            <person name="Sproer C."/>
            <person name="Streit W.R."/>
            <person name="Rodriguez L.M."/>
            <person name="Overmann J."/>
            <person name="Jimenez D.J."/>
        </authorList>
    </citation>
    <scope>NUCLEOTIDE SEQUENCE</scope>
    <source>
        <strain evidence="1">MAG 26</strain>
    </source>
</reference>
<evidence type="ECO:0000313" key="2">
    <source>
        <dbReference type="Proteomes" id="UP001218362"/>
    </source>
</evidence>
<protein>
    <submittedName>
        <fullName evidence="1">HAD-IA family hydrolase</fullName>
    </submittedName>
</protein>
<accession>A0AAJ5X982</accession>
<dbReference type="InterPro" id="IPR036412">
    <property type="entry name" value="HAD-like_sf"/>
</dbReference>
<dbReference type="NCBIfam" id="TIGR01549">
    <property type="entry name" value="HAD-SF-IA-v1"/>
    <property type="match status" value="1"/>
</dbReference>
<evidence type="ECO:0000313" key="1">
    <source>
        <dbReference type="EMBL" id="WEK48121.1"/>
    </source>
</evidence>
<dbReference type="SFLD" id="SFLDG01129">
    <property type="entry name" value="C1.5:_HAD__Beta-PGM__Phosphata"/>
    <property type="match status" value="1"/>
</dbReference>
<dbReference type="GO" id="GO:0008967">
    <property type="term" value="F:phosphoglycolate phosphatase activity"/>
    <property type="evidence" value="ECO:0007669"/>
    <property type="project" value="TreeGrafter"/>
</dbReference>
<organism evidence="1 2">
    <name type="scientific">Candidatus Andeanibacterium colombiense</name>
    <dbReference type="NCBI Taxonomy" id="3121345"/>
    <lineage>
        <taxon>Bacteria</taxon>
        <taxon>Pseudomonadati</taxon>
        <taxon>Pseudomonadota</taxon>
        <taxon>Alphaproteobacteria</taxon>
        <taxon>Sphingomonadales</taxon>
        <taxon>Sphingomonadaceae</taxon>
        <taxon>Candidatus Andeanibacterium</taxon>
    </lineage>
</organism>
<dbReference type="Proteomes" id="UP001218362">
    <property type="component" value="Chromosome"/>
</dbReference>
<keyword evidence="1" id="KW-0378">Hydrolase</keyword>
<dbReference type="NCBIfam" id="TIGR01509">
    <property type="entry name" value="HAD-SF-IA-v3"/>
    <property type="match status" value="1"/>
</dbReference>
<dbReference type="Gene3D" id="1.10.150.240">
    <property type="entry name" value="Putative phosphatase, domain 2"/>
    <property type="match status" value="1"/>
</dbReference>
<dbReference type="SFLD" id="SFLDG01135">
    <property type="entry name" value="C1.5.6:_HAD__Beta-PGM__Phospha"/>
    <property type="match status" value="1"/>
</dbReference>
<dbReference type="GO" id="GO:0006281">
    <property type="term" value="P:DNA repair"/>
    <property type="evidence" value="ECO:0007669"/>
    <property type="project" value="TreeGrafter"/>
</dbReference>
<dbReference type="PANTHER" id="PTHR43434">
    <property type="entry name" value="PHOSPHOGLYCOLATE PHOSPHATASE"/>
    <property type="match status" value="1"/>
</dbReference>
<dbReference type="AlphaFoldDB" id="A0AAJ5X982"/>
<dbReference type="InterPro" id="IPR023214">
    <property type="entry name" value="HAD_sf"/>
</dbReference>